<evidence type="ECO:0000313" key="2">
    <source>
        <dbReference type="EMBL" id="KDQ31765.1"/>
    </source>
</evidence>
<name>A0A067NXN7_PLEO1</name>
<gene>
    <name evidence="2" type="ORF">PLEOSDRAFT_1100295</name>
</gene>
<organism evidence="2 3">
    <name type="scientific">Pleurotus ostreatus (strain PC15)</name>
    <name type="common">Oyster mushroom</name>
    <dbReference type="NCBI Taxonomy" id="1137138"/>
    <lineage>
        <taxon>Eukaryota</taxon>
        <taxon>Fungi</taxon>
        <taxon>Dikarya</taxon>
        <taxon>Basidiomycota</taxon>
        <taxon>Agaricomycotina</taxon>
        <taxon>Agaricomycetes</taxon>
        <taxon>Agaricomycetidae</taxon>
        <taxon>Agaricales</taxon>
        <taxon>Pleurotineae</taxon>
        <taxon>Pleurotaceae</taxon>
        <taxon>Pleurotus</taxon>
    </lineage>
</organism>
<dbReference type="EMBL" id="KL198005">
    <property type="protein sequence ID" value="KDQ31765.1"/>
    <property type="molecule type" value="Genomic_DNA"/>
</dbReference>
<evidence type="ECO:0000256" key="1">
    <source>
        <dbReference type="SAM" id="MobiDB-lite"/>
    </source>
</evidence>
<feature type="compositionally biased region" description="Polar residues" evidence="1">
    <location>
        <begin position="19"/>
        <end position="49"/>
    </location>
</feature>
<dbReference type="HOGENOM" id="CLU_1402960_0_0_1"/>
<dbReference type="Proteomes" id="UP000027073">
    <property type="component" value="Unassembled WGS sequence"/>
</dbReference>
<proteinExistence type="predicted"/>
<dbReference type="InParanoid" id="A0A067NXN7"/>
<evidence type="ECO:0000313" key="3">
    <source>
        <dbReference type="Proteomes" id="UP000027073"/>
    </source>
</evidence>
<reference evidence="3" key="1">
    <citation type="journal article" date="2014" name="Proc. Natl. Acad. Sci. U.S.A.">
        <title>Extensive sampling of basidiomycete genomes demonstrates inadequacy of the white-rot/brown-rot paradigm for wood decay fungi.</title>
        <authorList>
            <person name="Riley R."/>
            <person name="Salamov A.A."/>
            <person name="Brown D.W."/>
            <person name="Nagy L.G."/>
            <person name="Floudas D."/>
            <person name="Held B.W."/>
            <person name="Levasseur A."/>
            <person name="Lombard V."/>
            <person name="Morin E."/>
            <person name="Otillar R."/>
            <person name="Lindquist E.A."/>
            <person name="Sun H."/>
            <person name="LaButti K.M."/>
            <person name="Schmutz J."/>
            <person name="Jabbour D."/>
            <person name="Luo H."/>
            <person name="Baker S.E."/>
            <person name="Pisabarro A.G."/>
            <person name="Walton J.D."/>
            <person name="Blanchette R.A."/>
            <person name="Henrissat B."/>
            <person name="Martin F."/>
            <person name="Cullen D."/>
            <person name="Hibbett D.S."/>
            <person name="Grigoriev I.V."/>
        </authorList>
    </citation>
    <scope>NUCLEOTIDE SEQUENCE [LARGE SCALE GENOMIC DNA]</scope>
    <source>
        <strain evidence="3">PC15</strain>
    </source>
</reference>
<protein>
    <submittedName>
        <fullName evidence="2">Uncharacterized protein</fullName>
    </submittedName>
</protein>
<accession>A0A067NXN7</accession>
<dbReference type="AlphaFoldDB" id="A0A067NXN7"/>
<sequence length="194" mass="20303">MPPRRIRASTRPRDANGRFLSSSSSATQLHPSATLLSSPTHSPTATLSWPLSPDEPDMPGEGRTTPPAEPKGNPLEQCVVGLESSMKEILDLLRMAASTPPQPPPVAPVQPALANPVTPSPQLAPLALLCPPPTTSNASSGVLSIPDLFPDVDAMIVASIGKHEFKPQQLGKLIPSIMAKATTTTYALEDGALL</sequence>
<feature type="region of interest" description="Disordered" evidence="1">
    <location>
        <begin position="1"/>
        <end position="75"/>
    </location>
</feature>
<feature type="compositionally biased region" description="Basic residues" evidence="1">
    <location>
        <begin position="1"/>
        <end position="10"/>
    </location>
</feature>
<dbReference type="VEuPathDB" id="FungiDB:PLEOSDRAFT_1100295"/>